<proteinExistence type="predicted"/>
<evidence type="ECO:0000313" key="2">
    <source>
        <dbReference type="Proteomes" id="UP001175211"/>
    </source>
</evidence>
<evidence type="ECO:0000313" key="1">
    <source>
        <dbReference type="EMBL" id="KAK0452825.1"/>
    </source>
</evidence>
<comment type="caution">
    <text evidence="1">The sequence shown here is derived from an EMBL/GenBank/DDBJ whole genome shotgun (WGS) entry which is preliminary data.</text>
</comment>
<protein>
    <submittedName>
        <fullName evidence="1">Uncharacterized protein</fullName>
    </submittedName>
</protein>
<dbReference type="Proteomes" id="UP001175211">
    <property type="component" value="Unassembled WGS sequence"/>
</dbReference>
<dbReference type="GeneID" id="85353409"/>
<sequence>MPFIISSFDRLEHISILGYVEWSMLPEVMISALTYQRSLVASLEMNAVRFTDVRMLNQFLRPFLGLRRLCLSKLRFDANTYSAVKMDSSAAKPRPKELSLHGGSLLRAFVNPVSPISLDRLRKLNITVLFVEDFMSLALVIDLAPNLRILHLGGMQKEDSRWCRPRPLDLSGIEVVSFNLHDADETLDQYLSPSLILSWWIESFKSGVALRSITVTMQVHSTTNTLFNAHLWEWFDVTLGMLKTIKEVRTIIRGEKGHGLKTVIANKCKHLNARGLMEISVNAPQRKRRTIE</sequence>
<dbReference type="AlphaFoldDB" id="A0AA39N0M6"/>
<dbReference type="RefSeq" id="XP_060328161.1">
    <property type="nucleotide sequence ID" value="XM_060469861.1"/>
</dbReference>
<keyword evidence="2" id="KW-1185">Reference proteome</keyword>
<dbReference type="EMBL" id="JAUEPS010000030">
    <property type="protein sequence ID" value="KAK0452825.1"/>
    <property type="molecule type" value="Genomic_DNA"/>
</dbReference>
<name>A0AA39N0M6_ARMTA</name>
<gene>
    <name evidence="1" type="ORF">EV420DRAFT_1482119</name>
</gene>
<reference evidence="1" key="1">
    <citation type="submission" date="2023-06" db="EMBL/GenBank/DDBJ databases">
        <authorList>
            <consortium name="Lawrence Berkeley National Laboratory"/>
            <person name="Ahrendt S."/>
            <person name="Sahu N."/>
            <person name="Indic B."/>
            <person name="Wong-Bajracharya J."/>
            <person name="Merenyi Z."/>
            <person name="Ke H.-M."/>
            <person name="Monk M."/>
            <person name="Kocsube S."/>
            <person name="Drula E."/>
            <person name="Lipzen A."/>
            <person name="Balint B."/>
            <person name="Henrissat B."/>
            <person name="Andreopoulos B."/>
            <person name="Martin F.M."/>
            <person name="Harder C.B."/>
            <person name="Rigling D."/>
            <person name="Ford K.L."/>
            <person name="Foster G.D."/>
            <person name="Pangilinan J."/>
            <person name="Papanicolaou A."/>
            <person name="Barry K."/>
            <person name="LaButti K."/>
            <person name="Viragh M."/>
            <person name="Koriabine M."/>
            <person name="Yan M."/>
            <person name="Riley R."/>
            <person name="Champramary S."/>
            <person name="Plett K.L."/>
            <person name="Tsai I.J."/>
            <person name="Slot J."/>
            <person name="Sipos G."/>
            <person name="Plett J."/>
            <person name="Nagy L.G."/>
            <person name="Grigoriev I.V."/>
        </authorList>
    </citation>
    <scope>NUCLEOTIDE SEQUENCE</scope>
    <source>
        <strain evidence="1">CCBAS 213</strain>
    </source>
</reference>
<organism evidence="1 2">
    <name type="scientific">Armillaria tabescens</name>
    <name type="common">Ringless honey mushroom</name>
    <name type="synonym">Agaricus tabescens</name>
    <dbReference type="NCBI Taxonomy" id="1929756"/>
    <lineage>
        <taxon>Eukaryota</taxon>
        <taxon>Fungi</taxon>
        <taxon>Dikarya</taxon>
        <taxon>Basidiomycota</taxon>
        <taxon>Agaricomycotina</taxon>
        <taxon>Agaricomycetes</taxon>
        <taxon>Agaricomycetidae</taxon>
        <taxon>Agaricales</taxon>
        <taxon>Marasmiineae</taxon>
        <taxon>Physalacriaceae</taxon>
        <taxon>Desarmillaria</taxon>
    </lineage>
</organism>
<accession>A0AA39N0M6</accession>